<dbReference type="AlphaFoldDB" id="A0A9W4HXC6"/>
<accession>A0A9W4HXC6</accession>
<evidence type="ECO:0000256" key="8">
    <source>
        <dbReference type="ARBA" id="ARBA00023004"/>
    </source>
</evidence>
<dbReference type="InterPro" id="IPR050411">
    <property type="entry name" value="AlphaKG_dependent_hydroxylases"/>
</dbReference>
<dbReference type="OrthoDB" id="406634at2759"/>
<dbReference type="Proteomes" id="UP001153618">
    <property type="component" value="Unassembled WGS sequence"/>
</dbReference>
<reference evidence="12" key="1">
    <citation type="submission" date="2021-07" db="EMBL/GenBank/DDBJ databases">
        <authorList>
            <person name="Branca A.L. A."/>
        </authorList>
    </citation>
    <scope>NUCLEOTIDE SEQUENCE</scope>
</reference>
<feature type="region of interest" description="Disordered" evidence="9">
    <location>
        <begin position="469"/>
        <end position="489"/>
    </location>
</feature>
<evidence type="ECO:0000259" key="10">
    <source>
        <dbReference type="Pfam" id="PF02668"/>
    </source>
</evidence>
<dbReference type="InterPro" id="IPR042098">
    <property type="entry name" value="TauD-like_sf"/>
</dbReference>
<dbReference type="EMBL" id="CAJVOS010000044">
    <property type="protein sequence ID" value="CAG8191132.1"/>
    <property type="molecule type" value="Genomic_DNA"/>
</dbReference>
<keyword evidence="8" id="KW-0408">Iron</keyword>
<dbReference type="InterPro" id="IPR010376">
    <property type="entry name" value="GBBH-like_N"/>
</dbReference>
<protein>
    <recommendedName>
        <fullName evidence="14">Gamma-butyrobetaine dioxygenase</fullName>
    </recommendedName>
</protein>
<evidence type="ECO:0000313" key="12">
    <source>
        <dbReference type="EMBL" id="CAG8191132.1"/>
    </source>
</evidence>
<evidence type="ECO:0000256" key="3">
    <source>
        <dbReference type="ARBA" id="ARBA00008654"/>
    </source>
</evidence>
<evidence type="ECO:0000256" key="7">
    <source>
        <dbReference type="ARBA" id="ARBA00023002"/>
    </source>
</evidence>
<name>A0A9W4HXC6_PENOL</name>
<keyword evidence="6" id="KW-0223">Dioxygenase</keyword>
<keyword evidence="7" id="KW-0560">Oxidoreductase</keyword>
<dbReference type="FunFam" id="3.60.130.10:FF:000001">
    <property type="entry name" value="Trimethyllysine dioxygenase, mitochondrial"/>
    <property type="match status" value="1"/>
</dbReference>
<dbReference type="Pfam" id="PF06155">
    <property type="entry name" value="GBBH-like_N"/>
    <property type="match status" value="1"/>
</dbReference>
<dbReference type="SUPFAM" id="SSF51197">
    <property type="entry name" value="Clavaminate synthase-like"/>
    <property type="match status" value="1"/>
</dbReference>
<evidence type="ECO:0000256" key="6">
    <source>
        <dbReference type="ARBA" id="ARBA00022964"/>
    </source>
</evidence>
<dbReference type="CDD" id="cd00250">
    <property type="entry name" value="CAS_like"/>
    <property type="match status" value="1"/>
</dbReference>
<dbReference type="GO" id="GO:0005739">
    <property type="term" value="C:mitochondrion"/>
    <property type="evidence" value="ECO:0007669"/>
    <property type="project" value="TreeGrafter"/>
</dbReference>
<evidence type="ECO:0000313" key="13">
    <source>
        <dbReference type="Proteomes" id="UP001153618"/>
    </source>
</evidence>
<proteinExistence type="inferred from homology"/>
<evidence type="ECO:0000256" key="4">
    <source>
        <dbReference type="ARBA" id="ARBA00022723"/>
    </source>
</evidence>
<evidence type="ECO:0000259" key="11">
    <source>
        <dbReference type="Pfam" id="PF06155"/>
    </source>
</evidence>
<comment type="caution">
    <text evidence="12">The sequence shown here is derived from an EMBL/GenBank/DDBJ whole genome shotgun (WGS) entry which is preliminary data.</text>
</comment>
<dbReference type="Gene3D" id="3.60.130.10">
    <property type="entry name" value="Clavaminate synthase-like"/>
    <property type="match status" value="1"/>
</dbReference>
<dbReference type="GO" id="GO:0045329">
    <property type="term" value="P:carnitine biosynthetic process"/>
    <property type="evidence" value="ECO:0007669"/>
    <property type="project" value="UniProtKB-KW"/>
</dbReference>
<organism evidence="12 13">
    <name type="scientific">Penicillium olsonii</name>
    <dbReference type="NCBI Taxonomy" id="99116"/>
    <lineage>
        <taxon>Eukaryota</taxon>
        <taxon>Fungi</taxon>
        <taxon>Dikarya</taxon>
        <taxon>Ascomycota</taxon>
        <taxon>Pezizomycotina</taxon>
        <taxon>Eurotiomycetes</taxon>
        <taxon>Eurotiomycetidae</taxon>
        <taxon>Eurotiales</taxon>
        <taxon>Aspergillaceae</taxon>
        <taxon>Penicillium</taxon>
    </lineage>
</organism>
<dbReference type="PANTHER" id="PTHR10696:SF25">
    <property type="entry name" value="OXIDOREDUCTASE AIM17-RELATED"/>
    <property type="match status" value="1"/>
</dbReference>
<feature type="domain" description="Gamma-butyrobetaine hydroxylase-like N-terminal" evidence="11">
    <location>
        <begin position="88"/>
        <end position="145"/>
    </location>
</feature>
<feature type="domain" description="TauD/TfdA-like" evidence="10">
    <location>
        <begin position="193"/>
        <end position="436"/>
    </location>
</feature>
<feature type="region of interest" description="Disordered" evidence="9">
    <location>
        <begin position="39"/>
        <end position="63"/>
    </location>
</feature>
<keyword evidence="5" id="KW-0124">Carnitine biosynthesis</keyword>
<evidence type="ECO:0008006" key="14">
    <source>
        <dbReference type="Google" id="ProtNLM"/>
    </source>
</evidence>
<keyword evidence="13" id="KW-1185">Reference proteome</keyword>
<dbReference type="PANTHER" id="PTHR10696">
    <property type="entry name" value="GAMMA-BUTYROBETAINE HYDROXYLASE-RELATED"/>
    <property type="match status" value="1"/>
</dbReference>
<evidence type="ECO:0000256" key="5">
    <source>
        <dbReference type="ARBA" id="ARBA00022873"/>
    </source>
</evidence>
<dbReference type="GO" id="GO:0046872">
    <property type="term" value="F:metal ion binding"/>
    <property type="evidence" value="ECO:0007669"/>
    <property type="project" value="UniProtKB-KW"/>
</dbReference>
<evidence type="ECO:0000256" key="1">
    <source>
        <dbReference type="ARBA" id="ARBA00001954"/>
    </source>
</evidence>
<evidence type="ECO:0000256" key="9">
    <source>
        <dbReference type="SAM" id="MobiDB-lite"/>
    </source>
</evidence>
<keyword evidence="4" id="KW-0479">Metal-binding</keyword>
<comment type="cofactor">
    <cofactor evidence="1">
        <name>Fe(2+)</name>
        <dbReference type="ChEBI" id="CHEBI:29033"/>
    </cofactor>
</comment>
<evidence type="ECO:0000256" key="2">
    <source>
        <dbReference type="ARBA" id="ARBA00001961"/>
    </source>
</evidence>
<sequence length="489" mass="56856">MYRLGSAPLRQIPPSYRTLPHYVGRRCFIASSRQADKPRLRSRSLEFKGQTKKPRYNQVPSPSSYEINLESSSPVWVERDELYLLSQQRTLKLPFAYLRDTCLCSACKDQHSKQRSFRTGDIPRNIRPRSIKWDGSQLSIKWVNDIPGYASDHTSTWSVEFLHKPIADTHEKRYLNAPLKWSKKMMDQRQHWISFDDYINEDSKFAAAMQSLRRTGLVFVDNVPESRDMVEKVATRMGPLRNTFYGSTFDVRTVPEAKNVAYTNQFLGFHMDLMYMNEPPGYQLLHCLENSCSGGESLFADTFRVANYMKKRYPEQYRLLCEQRLGYEYRHEDHIYHNKRPIFEIDPKTRKLLHVNYSPPFQSAIPSPDGKDHDAQSVGRFIAAIDLFTKLLNSKNGMFEFKLKPGVCVIFDNRRLVHARRQFNASEGSRWLAGAYVDTDALLSCFAVSQRNHPQTWLRNNQELISRKPKITQASHTIDPQEESGTKSD</sequence>
<dbReference type="Pfam" id="PF02668">
    <property type="entry name" value="TauD"/>
    <property type="match status" value="1"/>
</dbReference>
<dbReference type="Gene3D" id="3.30.2020.30">
    <property type="match status" value="1"/>
</dbReference>
<comment type="cofactor">
    <cofactor evidence="2">
        <name>L-ascorbate</name>
        <dbReference type="ChEBI" id="CHEBI:38290"/>
    </cofactor>
</comment>
<dbReference type="InterPro" id="IPR038492">
    <property type="entry name" value="GBBH-like_N_sf"/>
</dbReference>
<comment type="similarity">
    <text evidence="3">Belongs to the gamma-BBH/TMLD family.</text>
</comment>
<dbReference type="GO" id="GO:0016706">
    <property type="term" value="F:2-oxoglutarate-dependent dioxygenase activity"/>
    <property type="evidence" value="ECO:0007669"/>
    <property type="project" value="UniProtKB-ARBA"/>
</dbReference>
<dbReference type="InterPro" id="IPR003819">
    <property type="entry name" value="TauD/TfdA-like"/>
</dbReference>
<gene>
    <name evidence="12" type="ORF">POLS_LOCUS7250</name>
</gene>